<proteinExistence type="predicted"/>
<dbReference type="PANTHER" id="PTHR15672">
    <property type="entry name" value="CAMP-REGULATED PHOSPHOPROTEIN 21 RELATED R3H DOMAIN CONTAINING PROTEIN"/>
    <property type="match status" value="1"/>
</dbReference>
<organism evidence="3">
    <name type="scientific">Palpitomonas bilix</name>
    <dbReference type="NCBI Taxonomy" id="652834"/>
    <lineage>
        <taxon>Eukaryota</taxon>
        <taxon>Eukaryota incertae sedis</taxon>
    </lineage>
</organism>
<feature type="region of interest" description="Disordered" evidence="1">
    <location>
        <begin position="19"/>
        <end position="46"/>
    </location>
</feature>
<evidence type="ECO:0000259" key="2">
    <source>
        <dbReference type="PROSITE" id="PS51673"/>
    </source>
</evidence>
<gene>
    <name evidence="3" type="ORF">PBIL07802_LOCUS4240</name>
</gene>
<dbReference type="PROSITE" id="PS51673">
    <property type="entry name" value="SUZ"/>
    <property type="match status" value="1"/>
</dbReference>
<dbReference type="InterPro" id="IPR024771">
    <property type="entry name" value="SUZ"/>
</dbReference>
<feature type="region of interest" description="Disordered" evidence="1">
    <location>
        <begin position="196"/>
        <end position="238"/>
    </location>
</feature>
<dbReference type="GO" id="GO:0003676">
    <property type="term" value="F:nucleic acid binding"/>
    <property type="evidence" value="ECO:0007669"/>
    <property type="project" value="InterPro"/>
</dbReference>
<dbReference type="Gene3D" id="3.30.1370.50">
    <property type="entry name" value="R3H-like domain"/>
    <property type="match status" value="1"/>
</dbReference>
<dbReference type="InterPro" id="IPR051937">
    <property type="entry name" value="R3H_domain_containing"/>
</dbReference>
<feature type="compositionally biased region" description="Polar residues" evidence="1">
    <location>
        <begin position="167"/>
        <end position="178"/>
    </location>
</feature>
<accession>A0A7S3CZQ5</accession>
<dbReference type="Pfam" id="PF12752">
    <property type="entry name" value="SUZ"/>
    <property type="match status" value="1"/>
</dbReference>
<feature type="compositionally biased region" description="Polar residues" evidence="1">
    <location>
        <begin position="357"/>
        <end position="370"/>
    </location>
</feature>
<feature type="domain" description="SUZ" evidence="2">
    <location>
        <begin position="125"/>
        <end position="201"/>
    </location>
</feature>
<protein>
    <recommendedName>
        <fullName evidence="2">SUZ domain-containing protein</fullName>
    </recommendedName>
</protein>
<dbReference type="EMBL" id="HBIB01006817">
    <property type="protein sequence ID" value="CAE0242076.1"/>
    <property type="molecule type" value="Transcribed_RNA"/>
</dbReference>
<name>A0A7S3CZQ5_9EUKA</name>
<evidence type="ECO:0000313" key="3">
    <source>
        <dbReference type="EMBL" id="CAE0242076.1"/>
    </source>
</evidence>
<feature type="compositionally biased region" description="Low complexity" evidence="1">
    <location>
        <begin position="198"/>
        <end position="213"/>
    </location>
</feature>
<sequence>MSPAAESVSVEGLGLAVANTVLDDEKNEPQPRKVSPKTQRKGNGDPYLQAAMQDKKMREYLLAIEEQFLRSLEAKISEFLISGPMTNREILLISRLAEHFGLLCEEKNGHATSDGMLLQVKDDTSIPDKKLIETFPTSRKKGGEKPKKIMLVKREQQGSGGRGLPSPASSNGGHSSPLTKTVEERQKEYDEAKARIFSSKGSEDGSSGSSGKEGAVKRVSPGPAWRGNNGSKKYYDRDYSRSKYNQGYRGAAGPPLVQGNMYNGAQGGYYNPNVGFVPYPQSPYYQYAPLGNPVGNVGNAPFYPMQQGGEAVYMVPQQYYPQQGAYPQMMPAGAPFNGMPMYPGEAPVSPGNKLNRGKQQVSPQRQMPHE</sequence>
<dbReference type="InterPro" id="IPR036867">
    <property type="entry name" value="R3H_dom_sf"/>
</dbReference>
<dbReference type="AlphaFoldDB" id="A0A7S3CZQ5"/>
<feature type="compositionally biased region" description="Basic and acidic residues" evidence="1">
    <location>
        <begin position="141"/>
        <end position="156"/>
    </location>
</feature>
<reference evidence="3" key="1">
    <citation type="submission" date="2021-01" db="EMBL/GenBank/DDBJ databases">
        <authorList>
            <person name="Corre E."/>
            <person name="Pelletier E."/>
            <person name="Niang G."/>
            <person name="Scheremetjew M."/>
            <person name="Finn R."/>
            <person name="Kale V."/>
            <person name="Holt S."/>
            <person name="Cochrane G."/>
            <person name="Meng A."/>
            <person name="Brown T."/>
            <person name="Cohen L."/>
        </authorList>
    </citation>
    <scope>NUCLEOTIDE SEQUENCE</scope>
    <source>
        <strain evidence="3">NIES-2562</strain>
    </source>
</reference>
<feature type="region of interest" description="Disordered" evidence="1">
    <location>
        <begin position="342"/>
        <end position="370"/>
    </location>
</feature>
<feature type="region of interest" description="Disordered" evidence="1">
    <location>
        <begin position="129"/>
        <end position="178"/>
    </location>
</feature>
<dbReference type="PANTHER" id="PTHR15672:SF8">
    <property type="entry name" value="PROTEIN ENCORE"/>
    <property type="match status" value="1"/>
</dbReference>
<evidence type="ECO:0000256" key="1">
    <source>
        <dbReference type="SAM" id="MobiDB-lite"/>
    </source>
</evidence>